<protein>
    <submittedName>
        <fullName evidence="1">Uncharacterized protein</fullName>
    </submittedName>
</protein>
<reference evidence="1 2" key="1">
    <citation type="submission" date="2014-02" db="EMBL/GenBank/DDBJ databases">
        <title>Single nucleus genome sequencing reveals high similarity among nuclei of an endomycorrhizal fungus.</title>
        <authorList>
            <person name="Lin K."/>
            <person name="Geurts R."/>
            <person name="Zhang Z."/>
            <person name="Limpens E."/>
            <person name="Saunders D.G."/>
            <person name="Mu D."/>
            <person name="Pang E."/>
            <person name="Cao H."/>
            <person name="Cha H."/>
            <person name="Lin T."/>
            <person name="Zhou Q."/>
            <person name="Shang Y."/>
            <person name="Li Y."/>
            <person name="Ivanov S."/>
            <person name="Sharma T."/>
            <person name="Velzen R.V."/>
            <person name="Ruijter N.D."/>
            <person name="Aanen D.K."/>
            <person name="Win J."/>
            <person name="Kamoun S."/>
            <person name="Bisseling T."/>
            <person name="Huang S."/>
        </authorList>
    </citation>
    <scope>NUCLEOTIDE SEQUENCE [LARGE SCALE GENOMIC DNA]</scope>
    <source>
        <strain evidence="2">DAOM197198w</strain>
    </source>
</reference>
<dbReference type="EMBL" id="JEMT01011697">
    <property type="protein sequence ID" value="EXX77098.1"/>
    <property type="molecule type" value="Genomic_DNA"/>
</dbReference>
<keyword evidence="2" id="KW-1185">Reference proteome</keyword>
<dbReference type="AlphaFoldDB" id="A0A015NCZ8"/>
<gene>
    <name evidence="1" type="ORF">RirG_026960</name>
</gene>
<organism evidence="1 2">
    <name type="scientific">Rhizophagus irregularis (strain DAOM 197198w)</name>
    <name type="common">Glomus intraradices</name>
    <dbReference type="NCBI Taxonomy" id="1432141"/>
    <lineage>
        <taxon>Eukaryota</taxon>
        <taxon>Fungi</taxon>
        <taxon>Fungi incertae sedis</taxon>
        <taxon>Mucoromycota</taxon>
        <taxon>Glomeromycotina</taxon>
        <taxon>Glomeromycetes</taxon>
        <taxon>Glomerales</taxon>
        <taxon>Glomeraceae</taxon>
        <taxon>Rhizophagus</taxon>
    </lineage>
</organism>
<dbReference type="Proteomes" id="UP000022910">
    <property type="component" value="Unassembled WGS sequence"/>
</dbReference>
<accession>A0A015NCZ8</accession>
<comment type="caution">
    <text evidence="1">The sequence shown here is derived from an EMBL/GenBank/DDBJ whole genome shotgun (WGS) entry which is preliminary data.</text>
</comment>
<evidence type="ECO:0000313" key="2">
    <source>
        <dbReference type="Proteomes" id="UP000022910"/>
    </source>
</evidence>
<evidence type="ECO:0000313" key="1">
    <source>
        <dbReference type="EMBL" id="EXX77098.1"/>
    </source>
</evidence>
<proteinExistence type="predicted"/>
<sequence>MRFPTHIVATVSDDTAEFEYCLNKRDNAHNDYHYLPFLDHKMKRLHPTPAITDDSLAPGPSNSKNV</sequence>
<dbReference type="HOGENOM" id="CLU_2832514_0_0_1"/>
<name>A0A015NCZ8_RHIIW</name>